<dbReference type="AlphaFoldDB" id="A0A375CFI6"/>
<organism evidence="2">
    <name type="scientific">Cupriavidus taiwanensis</name>
    <dbReference type="NCBI Taxonomy" id="164546"/>
    <lineage>
        <taxon>Bacteria</taxon>
        <taxon>Pseudomonadati</taxon>
        <taxon>Pseudomonadota</taxon>
        <taxon>Betaproteobacteria</taxon>
        <taxon>Burkholderiales</taxon>
        <taxon>Burkholderiaceae</taxon>
        <taxon>Cupriavidus</taxon>
    </lineage>
</organism>
<feature type="region of interest" description="Disordered" evidence="1">
    <location>
        <begin position="239"/>
        <end position="259"/>
    </location>
</feature>
<dbReference type="PROSITE" id="PS51257">
    <property type="entry name" value="PROKAR_LIPOPROTEIN"/>
    <property type="match status" value="1"/>
</dbReference>
<evidence type="ECO:0000313" key="2">
    <source>
        <dbReference type="EMBL" id="SOY68830.1"/>
    </source>
</evidence>
<dbReference type="Proteomes" id="UP000256297">
    <property type="component" value="Chromosome CBM2589_a"/>
</dbReference>
<evidence type="ECO:0000256" key="1">
    <source>
        <dbReference type="SAM" id="MobiDB-lite"/>
    </source>
</evidence>
<name>A0A375CFI6_9BURK</name>
<feature type="compositionally biased region" description="Basic residues" evidence="1">
    <location>
        <begin position="241"/>
        <end position="253"/>
    </location>
</feature>
<sequence length="456" mass="49045">MGVTSGKAMASASSSIQPVFPCSAFMSCSSGCLAGKQALRPDRQDHHQQHEGDDVLVVGGNVEAAEALGHADDQSADDGAGDAAHAAEDDDDEGLGDHQVAHARVDQVDRRVQRGGDRGERARDGEHQQGHARRVDADQRRAFAVLRHRHDGGAGHGAGQEQVQQHHQRKGGTDDQQALQRRGQAEHVDDLAVRRGHAVEVRAPQRLRAGFQEQQDADGGDHVVQLGRIAQRVEHQPVGQHRQHRHHQRRAQHRQPVVHAERGHQVVRHVGAGHVEGAVRKIGHVQDAVDQRQAKRHQAVHAAQRQAVQELLKEQCHGGTSCGSENQARAGNGRACSVAAATSAAAQMKSGRSGSGRRQRGLSCRNACDGTGVAARGRRVHVRDAAMAVRNAVLRMLHGGVSCAMRRAGRPASRTALPPGDAVSGKRSRTIVRFRRLLHSPAGTVKESGLLFRTAK</sequence>
<feature type="compositionally biased region" description="Basic and acidic residues" evidence="1">
    <location>
        <begin position="95"/>
        <end position="138"/>
    </location>
</feature>
<reference evidence="2" key="1">
    <citation type="submission" date="2018-01" db="EMBL/GenBank/DDBJ databases">
        <authorList>
            <person name="Clerissi C."/>
        </authorList>
    </citation>
    <scope>NUCLEOTIDE SEQUENCE</scope>
    <source>
        <strain evidence="2">Cupriavidus taiwanensis STM 3521</strain>
    </source>
</reference>
<proteinExistence type="predicted"/>
<dbReference type="EMBL" id="OFSP01000039">
    <property type="protein sequence ID" value="SOY68830.1"/>
    <property type="molecule type" value="Genomic_DNA"/>
</dbReference>
<protein>
    <submittedName>
        <fullName evidence="2">Uncharacterized protein</fullName>
    </submittedName>
</protein>
<feature type="region of interest" description="Disordered" evidence="1">
    <location>
        <begin position="71"/>
        <end position="138"/>
    </location>
</feature>
<comment type="caution">
    <text evidence="2">The sequence shown here is derived from an EMBL/GenBank/DDBJ whole genome shotgun (WGS) entry which is preliminary data.</text>
</comment>
<accession>A0A375CFI6</accession>
<gene>
    <name evidence="2" type="ORF">CBM2589_A90300</name>
</gene>
<feature type="region of interest" description="Disordered" evidence="1">
    <location>
        <begin position="150"/>
        <end position="176"/>
    </location>
</feature>